<gene>
    <name evidence="1" type="ORF">Krac_6604</name>
</gene>
<proteinExistence type="predicted"/>
<dbReference type="AlphaFoldDB" id="D6TVI4"/>
<accession>D6TVI4</accession>
<name>D6TVI4_KTERA</name>
<dbReference type="InParanoid" id="D6TVI4"/>
<keyword evidence="2" id="KW-1185">Reference proteome</keyword>
<evidence type="ECO:0000313" key="1">
    <source>
        <dbReference type="EMBL" id="EFH85387.1"/>
    </source>
</evidence>
<dbReference type="Proteomes" id="UP000004508">
    <property type="component" value="Unassembled WGS sequence"/>
</dbReference>
<dbReference type="STRING" id="485913.Krac_6604"/>
<evidence type="ECO:0000313" key="2">
    <source>
        <dbReference type="Proteomes" id="UP000004508"/>
    </source>
</evidence>
<sequence>MIFDRQQEVLRARRTCRRKASPCWSQQFLKEKGVHPLQAVESFAGLHNGNARHERVNGQGTALQDIWCIDQHLSVFLTHYGVERVVATLHLLTIPTT</sequence>
<reference evidence="1 2" key="1">
    <citation type="journal article" date="2011" name="Stand. Genomic Sci.">
        <title>Non-contiguous finished genome sequence and contextual data of the filamentous soil bacterium Ktedonobacter racemifer type strain (SOSP1-21).</title>
        <authorList>
            <person name="Chang Y.J."/>
            <person name="Land M."/>
            <person name="Hauser L."/>
            <person name="Chertkov O."/>
            <person name="Del Rio T.G."/>
            <person name="Nolan M."/>
            <person name="Copeland A."/>
            <person name="Tice H."/>
            <person name="Cheng J.F."/>
            <person name="Lucas S."/>
            <person name="Han C."/>
            <person name="Goodwin L."/>
            <person name="Pitluck S."/>
            <person name="Ivanova N."/>
            <person name="Ovchinikova G."/>
            <person name="Pati A."/>
            <person name="Chen A."/>
            <person name="Palaniappan K."/>
            <person name="Mavromatis K."/>
            <person name="Liolios K."/>
            <person name="Brettin T."/>
            <person name="Fiebig A."/>
            <person name="Rohde M."/>
            <person name="Abt B."/>
            <person name="Goker M."/>
            <person name="Detter J.C."/>
            <person name="Woyke T."/>
            <person name="Bristow J."/>
            <person name="Eisen J.A."/>
            <person name="Markowitz V."/>
            <person name="Hugenholtz P."/>
            <person name="Kyrpides N.C."/>
            <person name="Klenk H.P."/>
            <person name="Lapidus A."/>
        </authorList>
    </citation>
    <scope>NUCLEOTIDE SEQUENCE [LARGE SCALE GENOMIC DNA]</scope>
    <source>
        <strain evidence="2">DSM 44963</strain>
    </source>
</reference>
<organism evidence="1 2">
    <name type="scientific">Ktedonobacter racemifer DSM 44963</name>
    <dbReference type="NCBI Taxonomy" id="485913"/>
    <lineage>
        <taxon>Bacteria</taxon>
        <taxon>Bacillati</taxon>
        <taxon>Chloroflexota</taxon>
        <taxon>Ktedonobacteria</taxon>
        <taxon>Ktedonobacterales</taxon>
        <taxon>Ktedonobacteraceae</taxon>
        <taxon>Ktedonobacter</taxon>
    </lineage>
</organism>
<comment type="caution">
    <text evidence="1">The sequence shown here is derived from an EMBL/GenBank/DDBJ whole genome shotgun (WGS) entry which is preliminary data.</text>
</comment>
<dbReference type="EMBL" id="ADVG01000003">
    <property type="protein sequence ID" value="EFH85387.1"/>
    <property type="molecule type" value="Genomic_DNA"/>
</dbReference>
<protein>
    <submittedName>
        <fullName evidence="1">Uncharacterized protein</fullName>
    </submittedName>
</protein>